<reference evidence="1" key="1">
    <citation type="journal article" date="2021" name="Proc. Natl. Acad. Sci. U.S.A.">
        <title>A Catalog of Tens of Thousands of Viruses from Human Metagenomes Reveals Hidden Associations with Chronic Diseases.</title>
        <authorList>
            <person name="Tisza M.J."/>
            <person name="Buck C.B."/>
        </authorList>
    </citation>
    <scope>NUCLEOTIDE SEQUENCE</scope>
    <source>
        <strain evidence="1">Ct5Px37</strain>
    </source>
</reference>
<organism evidence="1">
    <name type="scientific">Siphoviridae sp. ct5Px37</name>
    <dbReference type="NCBI Taxonomy" id="2826293"/>
    <lineage>
        <taxon>Viruses</taxon>
        <taxon>Duplodnaviria</taxon>
        <taxon>Heunggongvirae</taxon>
        <taxon>Uroviricota</taxon>
        <taxon>Caudoviricetes</taxon>
    </lineage>
</organism>
<sequence>MPESALTTLKTLLGIPDDSRDALLTTIVSAVQARLLLLLGGVDQVPESLAYIVPEVAVIRYNRIGSEGMSSHSVEGETVAYADNDFAGYMSEIEAYLDEQQTTKRGRVRFL</sequence>
<dbReference type="EMBL" id="BK015055">
    <property type="protein sequence ID" value="DAD89188.1"/>
    <property type="molecule type" value="Genomic_DNA"/>
</dbReference>
<dbReference type="InterPro" id="IPR021146">
    <property type="entry name" value="Phage_gp6-like_head-tail"/>
</dbReference>
<protein>
    <submittedName>
        <fullName evidence="1">PORTAL PROTEIN, 15 PROTEIN, HEAD PROTEIN, VIRAL INFECTION, TAILED.2A</fullName>
    </submittedName>
</protein>
<accession>A0A8S5N419</accession>
<name>A0A8S5N419_9CAUD</name>
<proteinExistence type="predicted"/>
<evidence type="ECO:0000313" key="1">
    <source>
        <dbReference type="EMBL" id="DAD89188.1"/>
    </source>
</evidence>
<dbReference type="Pfam" id="PF05135">
    <property type="entry name" value="Phage_connect_1"/>
    <property type="match status" value="1"/>
</dbReference>